<keyword evidence="6 7" id="KW-0472">Membrane</keyword>
<name>A0A0D1XN99_EXOME</name>
<dbReference type="InterPro" id="IPR036259">
    <property type="entry name" value="MFS_trans_sf"/>
</dbReference>
<dbReference type="CDD" id="cd17480">
    <property type="entry name" value="MFS_SLC40A1_like"/>
    <property type="match status" value="1"/>
</dbReference>
<evidence type="ECO:0000256" key="5">
    <source>
        <dbReference type="ARBA" id="ARBA00022989"/>
    </source>
</evidence>
<keyword evidence="9" id="KW-1185">Reference proteome</keyword>
<proteinExistence type="inferred from homology"/>
<keyword evidence="4 7" id="KW-0812">Transmembrane</keyword>
<dbReference type="GO" id="GO:0005381">
    <property type="term" value="F:iron ion transmembrane transporter activity"/>
    <property type="evidence" value="ECO:0007669"/>
    <property type="project" value="UniProtKB-UniRule"/>
</dbReference>
<dbReference type="OrthoDB" id="648861at2759"/>
<evidence type="ECO:0000313" key="8">
    <source>
        <dbReference type="EMBL" id="KIV89596.1"/>
    </source>
</evidence>
<dbReference type="InterPro" id="IPR009716">
    <property type="entry name" value="Ferroportin-1"/>
</dbReference>
<dbReference type="OMA" id="VAMGHVM"/>
<dbReference type="VEuPathDB" id="FungiDB:PV10_06982"/>
<keyword evidence="3 7" id="KW-0813">Transport</keyword>
<gene>
    <name evidence="8" type="ORF">PV10_06982</name>
</gene>
<accession>A0A0D1XN99</accession>
<dbReference type="SUPFAM" id="SSF103473">
    <property type="entry name" value="MFS general substrate transporter"/>
    <property type="match status" value="1"/>
</dbReference>
<evidence type="ECO:0000256" key="7">
    <source>
        <dbReference type="RuleBase" id="RU365065"/>
    </source>
</evidence>
<dbReference type="Pfam" id="PF06963">
    <property type="entry name" value="FPN1"/>
    <property type="match status" value="1"/>
</dbReference>
<keyword evidence="5 7" id="KW-1133">Transmembrane helix</keyword>
<reference evidence="8 9" key="1">
    <citation type="submission" date="2015-01" db="EMBL/GenBank/DDBJ databases">
        <title>The Genome Sequence of Exophiala mesophila CBS40295.</title>
        <authorList>
            <consortium name="The Broad Institute Genomics Platform"/>
            <person name="Cuomo C."/>
            <person name="de Hoog S."/>
            <person name="Gorbushina A."/>
            <person name="Stielow B."/>
            <person name="Teixiera M."/>
            <person name="Abouelleil A."/>
            <person name="Chapman S.B."/>
            <person name="Priest M."/>
            <person name="Young S.K."/>
            <person name="Wortman J."/>
            <person name="Nusbaum C."/>
            <person name="Birren B."/>
        </authorList>
    </citation>
    <scope>NUCLEOTIDE SEQUENCE [LARGE SCALE GENOMIC DNA]</scope>
    <source>
        <strain evidence="8 9">CBS 40295</strain>
    </source>
</reference>
<keyword evidence="7" id="KW-0406">Ion transport</keyword>
<dbReference type="RefSeq" id="XP_016221170.1">
    <property type="nucleotide sequence ID" value="XM_016371838.1"/>
</dbReference>
<dbReference type="GO" id="GO:0016020">
    <property type="term" value="C:membrane"/>
    <property type="evidence" value="ECO:0007669"/>
    <property type="project" value="UniProtKB-SubCell"/>
</dbReference>
<dbReference type="GeneID" id="27324827"/>
<dbReference type="AlphaFoldDB" id="A0A0D1XN99"/>
<feature type="transmembrane region" description="Helical" evidence="7">
    <location>
        <begin position="334"/>
        <end position="354"/>
    </location>
</feature>
<dbReference type="PANTHER" id="PTHR11660">
    <property type="entry name" value="SOLUTE CARRIER FAMILY 40 MEMBER"/>
    <property type="match status" value="1"/>
</dbReference>
<dbReference type="STRING" id="212818.A0A0D1XN99"/>
<feature type="transmembrane region" description="Helical" evidence="7">
    <location>
        <begin position="161"/>
        <end position="179"/>
    </location>
</feature>
<evidence type="ECO:0000313" key="9">
    <source>
        <dbReference type="Proteomes" id="UP000054302"/>
    </source>
</evidence>
<dbReference type="Gene3D" id="1.20.1250.20">
    <property type="entry name" value="MFS general substrate transporter like domains"/>
    <property type="match status" value="1"/>
</dbReference>
<evidence type="ECO:0000256" key="1">
    <source>
        <dbReference type="ARBA" id="ARBA00004141"/>
    </source>
</evidence>
<evidence type="ECO:0000256" key="2">
    <source>
        <dbReference type="ARBA" id="ARBA00006279"/>
    </source>
</evidence>
<evidence type="ECO:0000256" key="6">
    <source>
        <dbReference type="ARBA" id="ARBA00023136"/>
    </source>
</evidence>
<sequence length="485" mass="53268">MDPSTPALPTSLLYISHFLSMWNARSFEFGAVLFLATIYPNTLLPMSVYALLRALAAITLSPSIGHFIDTKNRLPVIRLSIMGQRAAVIISCALFALIVQFKSSMASFLVILTFTALVALACLEKLSSIMNTVAVERDWLVVIAGEDQNLLRNLNAQIRRIDLFCKLLGPLAIALVHAWSPSIAIWSTAAVNAISVMVEYPFVAKVLRDSPSLSRPRALDTQSSDETIRMESHPMLDTDQAETQQQHVSTFSLVSNSIQSYTRSSAFLPSLALSLLYLTVLSFSGQMTTFLLALPQPKLTSATIGLLRTASTVAEISATFISPRVMTRIGPIRAGIWFLSWQALTLSPAAMILWTDGIRDSRAAFIIFILAIISSRIGLWSFDLCAQFIIQESISASSRGSFSAVEASLQNLFELCAFAMTIVFPRPNQFRYPALASLVAIYCSAAVYAAFVRDRRGHLLHMPSCIKGARCHDRHAYNLISAETS</sequence>
<comment type="subcellular location">
    <subcellularLocation>
        <location evidence="1 7">Membrane</location>
        <topology evidence="1 7">Multi-pass membrane protein</topology>
    </subcellularLocation>
</comment>
<dbReference type="PANTHER" id="PTHR11660:SF57">
    <property type="entry name" value="SOLUTE CARRIER FAMILY 40 MEMBER"/>
    <property type="match status" value="1"/>
</dbReference>
<comment type="function">
    <text evidence="7">May be involved in iron transport and iron homeostasis.</text>
</comment>
<feature type="transmembrane region" description="Helical" evidence="7">
    <location>
        <begin position="105"/>
        <end position="123"/>
    </location>
</feature>
<feature type="transmembrane region" description="Helical" evidence="7">
    <location>
        <begin position="266"/>
        <end position="284"/>
    </location>
</feature>
<dbReference type="HOGENOM" id="CLU_020370_5_0_1"/>
<evidence type="ECO:0000256" key="3">
    <source>
        <dbReference type="ARBA" id="ARBA00022448"/>
    </source>
</evidence>
<protein>
    <recommendedName>
        <fullName evidence="7">Solute carrier family 40 member</fullName>
    </recommendedName>
</protein>
<comment type="caution">
    <text evidence="7">Lacks conserved residue(s) required for the propagation of feature annotation.</text>
</comment>
<comment type="similarity">
    <text evidence="2 7">Belongs to the ferroportin (FP) (TC 2.A.100) family. SLC40A subfamily.</text>
</comment>
<feature type="transmembrane region" description="Helical" evidence="7">
    <location>
        <begin position="79"/>
        <end position="99"/>
    </location>
</feature>
<organism evidence="8 9">
    <name type="scientific">Exophiala mesophila</name>
    <name type="common">Black yeast-like fungus</name>
    <dbReference type="NCBI Taxonomy" id="212818"/>
    <lineage>
        <taxon>Eukaryota</taxon>
        <taxon>Fungi</taxon>
        <taxon>Dikarya</taxon>
        <taxon>Ascomycota</taxon>
        <taxon>Pezizomycotina</taxon>
        <taxon>Eurotiomycetes</taxon>
        <taxon>Chaetothyriomycetidae</taxon>
        <taxon>Chaetothyriales</taxon>
        <taxon>Herpotrichiellaceae</taxon>
        <taxon>Exophiala</taxon>
    </lineage>
</organism>
<dbReference type="Proteomes" id="UP000054302">
    <property type="component" value="Unassembled WGS sequence"/>
</dbReference>
<dbReference type="EMBL" id="KN847524">
    <property type="protein sequence ID" value="KIV89596.1"/>
    <property type="molecule type" value="Genomic_DNA"/>
</dbReference>
<feature type="transmembrane region" description="Helical" evidence="7">
    <location>
        <begin position="430"/>
        <end position="452"/>
    </location>
</feature>
<feature type="transmembrane region" description="Helical" evidence="7">
    <location>
        <begin position="366"/>
        <end position="390"/>
    </location>
</feature>
<evidence type="ECO:0000256" key="4">
    <source>
        <dbReference type="ARBA" id="ARBA00022692"/>
    </source>
</evidence>